<accession>Q5UYM4</accession>
<evidence type="ECO:0000313" key="4">
    <source>
        <dbReference type="Proteomes" id="UP000001169"/>
    </source>
</evidence>
<dbReference type="PaxDb" id="272569-rrnAC2882"/>
<reference evidence="3 4" key="1">
    <citation type="journal article" date="2004" name="Genome Res.">
        <title>Genome sequence of Haloarcula marismortui: a halophilic archaeon from the Dead Sea.</title>
        <authorList>
            <person name="Baliga N.S."/>
            <person name="Bonneau R."/>
            <person name="Facciotti M.T."/>
            <person name="Pan M."/>
            <person name="Glusman G."/>
            <person name="Deutsch E.W."/>
            <person name="Shannon P."/>
            <person name="Chiu Y."/>
            <person name="Weng R.S."/>
            <person name="Gan R.R."/>
            <person name="Hung P."/>
            <person name="Date S.V."/>
            <person name="Marcotte E."/>
            <person name="Hood L."/>
            <person name="Ng W.V."/>
        </authorList>
    </citation>
    <scope>NUCLEOTIDE SEQUENCE [LARGE SCALE GENOMIC DNA]</scope>
    <source>
        <strain evidence="4">ATCC 43049 / DSM 3752 / JCM 8966 / VKM B-1809</strain>
    </source>
</reference>
<sequence length="247" mass="27205">MGVLRPAAPITGTPNTRLTPVRRRLPTAEAKPTPRFNTPTNKLPEQMSSESPRNPLLDTWTETSSHMFNSVVAANRAAFAAFGVQQEEENGVTPAERIEPDEDLPEWHVSISEEHPGRLGVGDHVDFTKTISEHDVQQFAAASGDTNPLHLDDEFAEQTRFRGRIAHGTLVGSLISAALARLPGLTIYLSQDLEFHNPVRIGDRLTAECEIVEDLGDEQYRLTTRVLADDEVVIDGEAVVLIDDLPE</sequence>
<feature type="region of interest" description="Disordered" evidence="1">
    <location>
        <begin position="1"/>
        <end position="53"/>
    </location>
</feature>
<protein>
    <submittedName>
        <fullName evidence="3">MaoC family protein</fullName>
    </submittedName>
</protein>
<dbReference type="STRING" id="272569.rrnAC2882"/>
<dbReference type="EnsemblBacteria" id="AAV47629">
    <property type="protein sequence ID" value="AAV47629"/>
    <property type="gene ID" value="rrnAC2882"/>
</dbReference>
<dbReference type="AlphaFoldDB" id="Q5UYM4"/>
<proteinExistence type="predicted"/>
<dbReference type="InterPro" id="IPR002539">
    <property type="entry name" value="MaoC-like_dom"/>
</dbReference>
<keyword evidence="4" id="KW-1185">Reference proteome</keyword>
<name>Q5UYM4_HALMA</name>
<dbReference type="PANTHER" id="PTHR43437:SF3">
    <property type="entry name" value="HYDROXYACYL-THIOESTER DEHYDRATASE TYPE 2, MITOCHONDRIAL"/>
    <property type="match status" value="1"/>
</dbReference>
<dbReference type="CDD" id="cd03449">
    <property type="entry name" value="R_hydratase"/>
    <property type="match status" value="1"/>
</dbReference>
<feature type="domain" description="MaoC-like" evidence="2">
    <location>
        <begin position="122"/>
        <end position="226"/>
    </location>
</feature>
<gene>
    <name evidence="3" type="primary">maoC1</name>
    <name evidence="3" type="ordered locus">rrnAC2882</name>
</gene>
<feature type="compositionally biased region" description="Polar residues" evidence="1">
    <location>
        <begin position="35"/>
        <end position="52"/>
    </location>
</feature>
<dbReference type="KEGG" id="hma:rrnAC2882"/>
<evidence type="ECO:0000313" key="3">
    <source>
        <dbReference type="EMBL" id="AAV47629.1"/>
    </source>
</evidence>
<dbReference type="PATRIC" id="fig|272569.17.peg.3450"/>
<organism evidence="3 4">
    <name type="scientific">Haloarcula marismortui (strain ATCC 43049 / DSM 3752 / JCM 8966 / VKM B-1809)</name>
    <name type="common">Halobacterium marismortui</name>
    <dbReference type="NCBI Taxonomy" id="272569"/>
    <lineage>
        <taxon>Archaea</taxon>
        <taxon>Methanobacteriati</taxon>
        <taxon>Methanobacteriota</taxon>
        <taxon>Stenosarchaea group</taxon>
        <taxon>Halobacteria</taxon>
        <taxon>Halobacteriales</taxon>
        <taxon>Haloarculaceae</taxon>
        <taxon>Haloarcula</taxon>
    </lineage>
</organism>
<evidence type="ECO:0000259" key="2">
    <source>
        <dbReference type="Pfam" id="PF01575"/>
    </source>
</evidence>
<dbReference type="EMBL" id="AY596297">
    <property type="protein sequence ID" value="AAV47629.1"/>
    <property type="molecule type" value="Genomic_DNA"/>
</dbReference>
<dbReference type="InterPro" id="IPR029069">
    <property type="entry name" value="HotDog_dom_sf"/>
</dbReference>
<dbReference type="GO" id="GO:0019171">
    <property type="term" value="F:(3R)-hydroxyacyl-[acyl-carrier-protein] dehydratase activity"/>
    <property type="evidence" value="ECO:0007669"/>
    <property type="project" value="TreeGrafter"/>
</dbReference>
<dbReference type="PANTHER" id="PTHR43437">
    <property type="entry name" value="HYDROXYACYL-THIOESTER DEHYDRATASE TYPE 2, MITOCHONDRIAL-RELATED"/>
    <property type="match status" value="1"/>
</dbReference>
<dbReference type="Pfam" id="PF01575">
    <property type="entry name" value="MaoC_dehydratas"/>
    <property type="match status" value="1"/>
</dbReference>
<evidence type="ECO:0000256" key="1">
    <source>
        <dbReference type="SAM" id="MobiDB-lite"/>
    </source>
</evidence>
<dbReference type="Gene3D" id="3.10.129.10">
    <property type="entry name" value="Hotdog Thioesterase"/>
    <property type="match status" value="1"/>
</dbReference>
<dbReference type="eggNOG" id="arCOG00778">
    <property type="taxonomic scope" value="Archaea"/>
</dbReference>
<dbReference type="InterPro" id="IPR050965">
    <property type="entry name" value="UPF0336/Enoyl-CoA_hydratase"/>
</dbReference>
<dbReference type="SUPFAM" id="SSF54637">
    <property type="entry name" value="Thioesterase/thiol ester dehydrase-isomerase"/>
    <property type="match status" value="1"/>
</dbReference>
<dbReference type="GO" id="GO:0006633">
    <property type="term" value="P:fatty acid biosynthetic process"/>
    <property type="evidence" value="ECO:0007669"/>
    <property type="project" value="TreeGrafter"/>
</dbReference>
<dbReference type="Proteomes" id="UP000001169">
    <property type="component" value="Chromosome I"/>
</dbReference>
<dbReference type="HOGENOM" id="CLU_094876_3_0_2"/>